<dbReference type="EMBL" id="JACXVP010000005">
    <property type="protein sequence ID" value="KAG5605770.1"/>
    <property type="molecule type" value="Genomic_DNA"/>
</dbReference>
<feature type="transmembrane region" description="Helical" evidence="1">
    <location>
        <begin position="21"/>
        <end position="40"/>
    </location>
</feature>
<evidence type="ECO:0000313" key="2">
    <source>
        <dbReference type="EMBL" id="KAG5605770.1"/>
    </source>
</evidence>
<evidence type="ECO:0000313" key="3">
    <source>
        <dbReference type="Proteomes" id="UP000824120"/>
    </source>
</evidence>
<keyword evidence="1" id="KW-0812">Transmembrane</keyword>
<dbReference type="OrthoDB" id="1194650at2759"/>
<comment type="caution">
    <text evidence="2">The sequence shown here is derived from an EMBL/GenBank/DDBJ whole genome shotgun (WGS) entry which is preliminary data.</text>
</comment>
<proteinExistence type="predicted"/>
<keyword evidence="1" id="KW-0472">Membrane</keyword>
<reference evidence="2 3" key="1">
    <citation type="submission" date="2020-09" db="EMBL/GenBank/DDBJ databases">
        <title>De no assembly of potato wild relative species, Solanum commersonii.</title>
        <authorList>
            <person name="Cho K."/>
        </authorList>
    </citation>
    <scope>NUCLEOTIDE SEQUENCE [LARGE SCALE GENOMIC DNA]</scope>
    <source>
        <strain evidence="2">LZ3.2</strain>
        <tissue evidence="2">Leaf</tissue>
    </source>
</reference>
<sequence length="88" mass="10434">MGKESFDLTLTYLKNRINLKNTSYTLFVCLLFYGFQVWIYEAFPHFGNYAVNSLDSSLPIPHFVRWHTLRSDNIIEDDPLSTKEEVRR</sequence>
<gene>
    <name evidence="2" type="ORF">H5410_027262</name>
</gene>
<protein>
    <submittedName>
        <fullName evidence="2">Uncharacterized protein</fullName>
    </submittedName>
</protein>
<name>A0A9J5YZE4_SOLCO</name>
<accession>A0A9J5YZE4</accession>
<keyword evidence="3" id="KW-1185">Reference proteome</keyword>
<organism evidence="2 3">
    <name type="scientific">Solanum commersonii</name>
    <name type="common">Commerson's wild potato</name>
    <name type="synonym">Commerson's nightshade</name>
    <dbReference type="NCBI Taxonomy" id="4109"/>
    <lineage>
        <taxon>Eukaryota</taxon>
        <taxon>Viridiplantae</taxon>
        <taxon>Streptophyta</taxon>
        <taxon>Embryophyta</taxon>
        <taxon>Tracheophyta</taxon>
        <taxon>Spermatophyta</taxon>
        <taxon>Magnoliopsida</taxon>
        <taxon>eudicotyledons</taxon>
        <taxon>Gunneridae</taxon>
        <taxon>Pentapetalae</taxon>
        <taxon>asterids</taxon>
        <taxon>lamiids</taxon>
        <taxon>Solanales</taxon>
        <taxon>Solanaceae</taxon>
        <taxon>Solanoideae</taxon>
        <taxon>Solaneae</taxon>
        <taxon>Solanum</taxon>
    </lineage>
</organism>
<dbReference type="Proteomes" id="UP000824120">
    <property type="component" value="Chromosome 5"/>
</dbReference>
<dbReference type="AlphaFoldDB" id="A0A9J5YZE4"/>
<keyword evidence="1" id="KW-1133">Transmembrane helix</keyword>
<evidence type="ECO:0000256" key="1">
    <source>
        <dbReference type="SAM" id="Phobius"/>
    </source>
</evidence>